<comment type="subunit">
    <text evidence="2 10">Heterotrimer of A, B and C subunits.</text>
</comment>
<gene>
    <name evidence="10 12" type="primary">gatA</name>
    <name evidence="12" type="ORF">FIM25_07630</name>
</gene>
<name>A0A5Q4VFE6_9BACT</name>
<comment type="similarity">
    <text evidence="1 10">Belongs to the amidase family. GatA subfamily.</text>
</comment>
<keyword evidence="8 10" id="KW-0648">Protein biosynthesis</keyword>
<organism evidence="12 13">
    <name type="scientific">Desulfobotulus mexicanus</name>
    <dbReference type="NCBI Taxonomy" id="2586642"/>
    <lineage>
        <taxon>Bacteria</taxon>
        <taxon>Pseudomonadati</taxon>
        <taxon>Thermodesulfobacteriota</taxon>
        <taxon>Desulfobacteria</taxon>
        <taxon>Desulfobacterales</taxon>
        <taxon>Desulfobacteraceae</taxon>
        <taxon>Desulfobotulus</taxon>
    </lineage>
</organism>
<evidence type="ECO:0000313" key="13">
    <source>
        <dbReference type="Proteomes" id="UP000321899"/>
    </source>
</evidence>
<evidence type="ECO:0000256" key="5">
    <source>
        <dbReference type="ARBA" id="ARBA00022598"/>
    </source>
</evidence>
<reference evidence="12 13" key="1">
    <citation type="submission" date="2019-06" db="EMBL/GenBank/DDBJ databases">
        <title>Desulfobotulus mexicanus sp. nov., a novel sulfate-reducing bacterium isolated from the sediment of an alkaline crater lake in Mexico.</title>
        <authorList>
            <person name="Hirschler-Rea A."/>
        </authorList>
    </citation>
    <scope>NUCLEOTIDE SEQUENCE [LARGE SCALE GENOMIC DNA]</scope>
    <source>
        <strain evidence="12 13">PAR22N</strain>
    </source>
</reference>
<evidence type="ECO:0000259" key="11">
    <source>
        <dbReference type="Pfam" id="PF01425"/>
    </source>
</evidence>
<dbReference type="InterPro" id="IPR000120">
    <property type="entry name" value="Amidase"/>
</dbReference>
<proteinExistence type="inferred from homology"/>
<evidence type="ECO:0000256" key="4">
    <source>
        <dbReference type="ARBA" id="ARBA00014428"/>
    </source>
</evidence>
<keyword evidence="6 10" id="KW-0547">Nucleotide-binding</keyword>
<dbReference type="NCBIfam" id="TIGR00132">
    <property type="entry name" value="gatA"/>
    <property type="match status" value="1"/>
</dbReference>
<feature type="active site" description="Acyl-ester intermediate" evidence="10">
    <location>
        <position position="178"/>
    </location>
</feature>
<accession>A0A5Q4VFE6</accession>
<evidence type="ECO:0000256" key="1">
    <source>
        <dbReference type="ARBA" id="ARBA00008069"/>
    </source>
</evidence>
<feature type="active site" description="Charge relay system" evidence="10">
    <location>
        <position position="79"/>
    </location>
</feature>
<dbReference type="InterPro" id="IPR020556">
    <property type="entry name" value="Amidase_CS"/>
</dbReference>
<dbReference type="EC" id="6.3.5.7" evidence="3 10"/>
<comment type="catalytic activity">
    <reaction evidence="9 10">
        <text>L-glutamyl-tRNA(Gln) + L-glutamine + ATP + H2O = L-glutaminyl-tRNA(Gln) + L-glutamate + ADP + phosphate + H(+)</text>
        <dbReference type="Rhea" id="RHEA:17521"/>
        <dbReference type="Rhea" id="RHEA-COMP:9681"/>
        <dbReference type="Rhea" id="RHEA-COMP:9684"/>
        <dbReference type="ChEBI" id="CHEBI:15377"/>
        <dbReference type="ChEBI" id="CHEBI:15378"/>
        <dbReference type="ChEBI" id="CHEBI:29985"/>
        <dbReference type="ChEBI" id="CHEBI:30616"/>
        <dbReference type="ChEBI" id="CHEBI:43474"/>
        <dbReference type="ChEBI" id="CHEBI:58359"/>
        <dbReference type="ChEBI" id="CHEBI:78520"/>
        <dbReference type="ChEBI" id="CHEBI:78521"/>
        <dbReference type="ChEBI" id="CHEBI:456216"/>
        <dbReference type="EC" id="6.3.5.7"/>
    </reaction>
</comment>
<dbReference type="PROSITE" id="PS00571">
    <property type="entry name" value="AMIDASES"/>
    <property type="match status" value="1"/>
</dbReference>
<dbReference type="RefSeq" id="WP_139447914.1">
    <property type="nucleotide sequence ID" value="NZ_VDMB01000007.1"/>
</dbReference>
<evidence type="ECO:0000256" key="9">
    <source>
        <dbReference type="ARBA" id="ARBA00047407"/>
    </source>
</evidence>
<dbReference type="Pfam" id="PF01425">
    <property type="entry name" value="Amidase"/>
    <property type="match status" value="1"/>
</dbReference>
<dbReference type="GO" id="GO:0050567">
    <property type="term" value="F:glutaminyl-tRNA synthase (glutamine-hydrolyzing) activity"/>
    <property type="evidence" value="ECO:0007669"/>
    <property type="project" value="UniProtKB-UniRule"/>
</dbReference>
<dbReference type="HAMAP" id="MF_00120">
    <property type="entry name" value="GatA"/>
    <property type="match status" value="1"/>
</dbReference>
<dbReference type="GO" id="GO:0016740">
    <property type="term" value="F:transferase activity"/>
    <property type="evidence" value="ECO:0007669"/>
    <property type="project" value="UniProtKB-KW"/>
</dbReference>
<dbReference type="OrthoDB" id="9811471at2"/>
<dbReference type="Proteomes" id="UP000321899">
    <property type="component" value="Unassembled WGS sequence"/>
</dbReference>
<dbReference type="InterPro" id="IPR004412">
    <property type="entry name" value="GatA"/>
</dbReference>
<dbReference type="GO" id="GO:0006412">
    <property type="term" value="P:translation"/>
    <property type="evidence" value="ECO:0007669"/>
    <property type="project" value="UniProtKB-UniRule"/>
</dbReference>
<feature type="domain" description="Amidase" evidence="11">
    <location>
        <begin position="25"/>
        <end position="468"/>
    </location>
</feature>
<evidence type="ECO:0000256" key="8">
    <source>
        <dbReference type="ARBA" id="ARBA00022917"/>
    </source>
</evidence>
<protein>
    <recommendedName>
        <fullName evidence="4 10">Glutamyl-tRNA(Gln) amidotransferase subunit A</fullName>
        <shortName evidence="10">Glu-ADT subunit A</shortName>
        <ecNumber evidence="3 10">6.3.5.7</ecNumber>
    </recommendedName>
</protein>
<keyword evidence="12" id="KW-0808">Transferase</keyword>
<comment type="function">
    <text evidence="10">Allows the formation of correctly charged Gln-tRNA(Gln) through the transamidation of misacylated Glu-tRNA(Gln) in organisms which lack glutaminyl-tRNA synthetase. The reaction takes place in the presence of glutamine and ATP through an activated gamma-phospho-Glu-tRNA(Gln).</text>
</comment>
<evidence type="ECO:0000313" key="12">
    <source>
        <dbReference type="EMBL" id="TYT74982.1"/>
    </source>
</evidence>
<comment type="caution">
    <text evidence="12">The sequence shown here is derived from an EMBL/GenBank/DDBJ whole genome shotgun (WGS) entry which is preliminary data.</text>
</comment>
<dbReference type="GO" id="GO:0005524">
    <property type="term" value="F:ATP binding"/>
    <property type="evidence" value="ECO:0007669"/>
    <property type="project" value="UniProtKB-KW"/>
</dbReference>
<dbReference type="SUPFAM" id="SSF75304">
    <property type="entry name" value="Amidase signature (AS) enzymes"/>
    <property type="match status" value="1"/>
</dbReference>
<keyword evidence="13" id="KW-1185">Reference proteome</keyword>
<dbReference type="AlphaFoldDB" id="A0A5Q4VFE6"/>
<feature type="active site" description="Charge relay system" evidence="10">
    <location>
        <position position="154"/>
    </location>
</feature>
<dbReference type="InterPro" id="IPR036928">
    <property type="entry name" value="AS_sf"/>
</dbReference>
<evidence type="ECO:0000256" key="6">
    <source>
        <dbReference type="ARBA" id="ARBA00022741"/>
    </source>
</evidence>
<dbReference type="GO" id="GO:0030956">
    <property type="term" value="C:glutamyl-tRNA(Gln) amidotransferase complex"/>
    <property type="evidence" value="ECO:0007669"/>
    <property type="project" value="InterPro"/>
</dbReference>
<dbReference type="PANTHER" id="PTHR11895">
    <property type="entry name" value="TRANSAMIDASE"/>
    <property type="match status" value="1"/>
</dbReference>
<dbReference type="InterPro" id="IPR023631">
    <property type="entry name" value="Amidase_dom"/>
</dbReference>
<evidence type="ECO:0000256" key="10">
    <source>
        <dbReference type="HAMAP-Rule" id="MF_00120"/>
    </source>
</evidence>
<evidence type="ECO:0000256" key="7">
    <source>
        <dbReference type="ARBA" id="ARBA00022840"/>
    </source>
</evidence>
<dbReference type="PANTHER" id="PTHR11895:SF151">
    <property type="entry name" value="GLUTAMYL-TRNA(GLN) AMIDOTRANSFERASE SUBUNIT A"/>
    <property type="match status" value="1"/>
</dbReference>
<evidence type="ECO:0000256" key="3">
    <source>
        <dbReference type="ARBA" id="ARBA00012739"/>
    </source>
</evidence>
<sequence length="493" mass="52060">MSLTKGLYIHEARKHLDAGDFTAEELTRQTLDAISEIDPLINSYITVAQESAMAEARLADERIRKGEAGALTGIPLGLKDLILTKGIATTCASRMLENFVPPYNATVAEKLNAAGAVMTGKLNMDEFAMGSSSETSWFGPVKNPWNLSHIPGGSSGGSAAAVAAGLCLGSLGTDTGGSIRQPAAHCGVVGLKPTYGRVSRYGVVAFASSLDQVGPMARSVEDCAMLLQAIAGYDPKDSTSVNVAVPDYRSLLSRDLKGLTIGLPVEYHGAEGVKPEIRSAIGEAVRVLEACGAKTVEVRLPHMAYAVAAYYVVASSEASTNLARFDGIRYGYRTPEAANLLELYEKSRSEGFGEEVRRRILIGTYALSSGYYDAYYNKALKVRALIAKDFTDAFAGCDLIAAPVTPAPAFGLGEIVDDPLTMYLADIFTLSANLAGIPGMSVPCGFTEKGLPMGLQLLGKPFDEGSLLKAAYAYEKEAAWDRGLAAPAAGPDL</sequence>
<evidence type="ECO:0000256" key="2">
    <source>
        <dbReference type="ARBA" id="ARBA00011123"/>
    </source>
</evidence>
<keyword evidence="7 10" id="KW-0067">ATP-binding</keyword>
<keyword evidence="5 10" id="KW-0436">Ligase</keyword>
<dbReference type="EMBL" id="VDMB01000007">
    <property type="protein sequence ID" value="TYT74982.1"/>
    <property type="molecule type" value="Genomic_DNA"/>
</dbReference>
<dbReference type="Gene3D" id="3.90.1300.10">
    <property type="entry name" value="Amidase signature (AS) domain"/>
    <property type="match status" value="1"/>
</dbReference>